<gene>
    <name evidence="9" type="ORF">P3T76_005618</name>
</gene>
<name>A0AAD9LNY9_9STRA</name>
<dbReference type="InterPro" id="IPR054463">
    <property type="entry name" value="PexRD54_WY"/>
</dbReference>
<evidence type="ECO:0000256" key="5">
    <source>
        <dbReference type="ARBA" id="ARBA00022729"/>
    </source>
</evidence>
<evidence type="ECO:0000313" key="10">
    <source>
        <dbReference type="Proteomes" id="UP001259832"/>
    </source>
</evidence>
<evidence type="ECO:0000256" key="2">
    <source>
        <dbReference type="ARBA" id="ARBA00004613"/>
    </source>
</evidence>
<evidence type="ECO:0000313" key="9">
    <source>
        <dbReference type="EMBL" id="KAK1942981.1"/>
    </source>
</evidence>
<dbReference type="GO" id="GO:0043657">
    <property type="term" value="C:host cell"/>
    <property type="evidence" value="ECO:0007669"/>
    <property type="project" value="UniProtKB-SubCell"/>
</dbReference>
<comment type="subcellular location">
    <subcellularLocation>
        <location evidence="1">Host cell</location>
    </subcellularLocation>
    <subcellularLocation>
        <location evidence="2">Secreted</location>
    </subcellularLocation>
</comment>
<feature type="domain" description="RxLR effector PexRD54 WY" evidence="8">
    <location>
        <begin position="545"/>
        <end position="583"/>
    </location>
</feature>
<feature type="chain" id="PRO_5042132306" description="RxLR effector PexRD54 WY domain-containing protein" evidence="7">
    <location>
        <begin position="28"/>
        <end position="674"/>
    </location>
</feature>
<accession>A0AAD9LNY9</accession>
<dbReference type="GO" id="GO:0005576">
    <property type="term" value="C:extracellular region"/>
    <property type="evidence" value="ECO:0007669"/>
    <property type="project" value="UniProtKB-SubCell"/>
</dbReference>
<keyword evidence="4" id="KW-0964">Secreted</keyword>
<keyword evidence="5 7" id="KW-0732">Signal</keyword>
<dbReference type="AlphaFoldDB" id="A0AAD9LNY9"/>
<proteinExistence type="inferred from homology"/>
<dbReference type="EMBL" id="JASMQC010000008">
    <property type="protein sequence ID" value="KAK1942981.1"/>
    <property type="molecule type" value="Genomic_DNA"/>
</dbReference>
<feature type="signal peptide" evidence="7">
    <location>
        <begin position="1"/>
        <end position="27"/>
    </location>
</feature>
<keyword evidence="6" id="KW-0843">Virulence</keyword>
<evidence type="ECO:0000256" key="1">
    <source>
        <dbReference type="ARBA" id="ARBA00004340"/>
    </source>
</evidence>
<dbReference type="Proteomes" id="UP001259832">
    <property type="component" value="Unassembled WGS sequence"/>
</dbReference>
<reference evidence="9" key="1">
    <citation type="submission" date="2023-08" db="EMBL/GenBank/DDBJ databases">
        <title>Reference Genome Resource for the Citrus Pathogen Phytophthora citrophthora.</title>
        <authorList>
            <person name="Moller H."/>
            <person name="Coetzee B."/>
            <person name="Rose L.J."/>
            <person name="Van Niekerk J.M."/>
        </authorList>
    </citation>
    <scope>NUCLEOTIDE SEQUENCE</scope>
    <source>
        <strain evidence="9">STE-U-9442</strain>
    </source>
</reference>
<dbReference type="Pfam" id="PF22748">
    <property type="entry name" value="PexRD54_WY"/>
    <property type="match status" value="1"/>
</dbReference>
<evidence type="ECO:0000256" key="4">
    <source>
        <dbReference type="ARBA" id="ARBA00022525"/>
    </source>
</evidence>
<evidence type="ECO:0000256" key="7">
    <source>
        <dbReference type="SAM" id="SignalP"/>
    </source>
</evidence>
<dbReference type="Pfam" id="PF16810">
    <property type="entry name" value="RXLR"/>
    <property type="match status" value="1"/>
</dbReference>
<keyword evidence="10" id="KW-1185">Reference proteome</keyword>
<sequence length="674" mass="76921">MRLQSLLGVTIALYVAAILEAFSTVSAGGVSTHTERASFLRTLRVLRTRNLNGNGEEERMGGGGITVSTSEKLATLFKSSKVTDEQLTKWLAKGKSADDVFYRMKFAKARVWIFDNPQFSRWVQYADDFSATPSGKGTSAIASLTTQYGDDRLYKMLKAAKRESSSKELASRLQTDQLERWITIGKDTDEVYMLYDLNYAGVRLLRDPQFNAWAKYVDDLNAKHKGAISMVPTLRKHYSDADLFKMAEAAKSGDDELKAMGLKLEDAFVQFWIRDDKTPVKVLAELQLGATTKTLESPLFGLLTKFTDAYNVKSSKMKTTMIETFTDAFGDEKVAKMLTTVQTNEWKAKKIATELEAAQLQMWLSSGKSVDEVYNLLNLPNKKHLHSIDANPLFTTWISYLNTFSIENPDKVTRLLSTLTTEFNNRPLMQILQAAEKFPSMKSIATKLQLQQAEKFFSTGVSPYKVFTAIALDSVGDSVLSSPVFTKWMSYVDDFNKKHPEKEESWFLPLRVSYQGNSLDRLIGTARKKPETIKLADMVEKARMEEWLTRWKYEPKDVFRFLHLNEAGDKTFSSPNFKLWVKYLNDFNLKYPDEKTTMIDNIRANYIDLHLLEILPAAKKVPSTEKLAKDLENALLNKWVDEKLTMAYLKRWLGYNPSFDVWIQRYAEKLNMTS</sequence>
<evidence type="ECO:0000259" key="8">
    <source>
        <dbReference type="Pfam" id="PF22748"/>
    </source>
</evidence>
<comment type="similarity">
    <text evidence="3">Belongs to the RxLR effector family.</text>
</comment>
<organism evidence="9 10">
    <name type="scientific">Phytophthora citrophthora</name>
    <dbReference type="NCBI Taxonomy" id="4793"/>
    <lineage>
        <taxon>Eukaryota</taxon>
        <taxon>Sar</taxon>
        <taxon>Stramenopiles</taxon>
        <taxon>Oomycota</taxon>
        <taxon>Peronosporomycetes</taxon>
        <taxon>Peronosporales</taxon>
        <taxon>Peronosporaceae</taxon>
        <taxon>Phytophthora</taxon>
    </lineage>
</organism>
<dbReference type="InterPro" id="IPR031825">
    <property type="entry name" value="RXLR"/>
</dbReference>
<protein>
    <recommendedName>
        <fullName evidence="8">RxLR effector PexRD54 WY domain-containing protein</fullName>
    </recommendedName>
</protein>
<comment type="caution">
    <text evidence="9">The sequence shown here is derived from an EMBL/GenBank/DDBJ whole genome shotgun (WGS) entry which is preliminary data.</text>
</comment>
<evidence type="ECO:0000256" key="6">
    <source>
        <dbReference type="ARBA" id="ARBA00023026"/>
    </source>
</evidence>
<evidence type="ECO:0000256" key="3">
    <source>
        <dbReference type="ARBA" id="ARBA00010400"/>
    </source>
</evidence>